<keyword evidence="1" id="KW-0812">Transmembrane</keyword>
<dbReference type="EMBL" id="JARJLG010000113">
    <property type="protein sequence ID" value="KAJ7743258.1"/>
    <property type="molecule type" value="Genomic_DNA"/>
</dbReference>
<dbReference type="AlphaFoldDB" id="A0AAD7IHI2"/>
<organism evidence="2 3">
    <name type="scientific">Mycena maculata</name>
    <dbReference type="NCBI Taxonomy" id="230809"/>
    <lineage>
        <taxon>Eukaryota</taxon>
        <taxon>Fungi</taxon>
        <taxon>Dikarya</taxon>
        <taxon>Basidiomycota</taxon>
        <taxon>Agaricomycotina</taxon>
        <taxon>Agaricomycetes</taxon>
        <taxon>Agaricomycetidae</taxon>
        <taxon>Agaricales</taxon>
        <taxon>Marasmiineae</taxon>
        <taxon>Mycenaceae</taxon>
        <taxon>Mycena</taxon>
    </lineage>
</organism>
<name>A0AAD7IHI2_9AGAR</name>
<keyword evidence="3" id="KW-1185">Reference proteome</keyword>
<evidence type="ECO:0000256" key="1">
    <source>
        <dbReference type="SAM" id="Phobius"/>
    </source>
</evidence>
<gene>
    <name evidence="2" type="ORF">DFH07DRAFT_964204</name>
</gene>
<accession>A0AAD7IHI2</accession>
<comment type="caution">
    <text evidence="2">The sequence shown here is derived from an EMBL/GenBank/DDBJ whole genome shotgun (WGS) entry which is preliminary data.</text>
</comment>
<dbReference type="Proteomes" id="UP001215280">
    <property type="component" value="Unassembled WGS sequence"/>
</dbReference>
<reference evidence="2" key="1">
    <citation type="submission" date="2023-03" db="EMBL/GenBank/DDBJ databases">
        <title>Massive genome expansion in bonnet fungi (Mycena s.s.) driven by repeated elements and novel gene families across ecological guilds.</title>
        <authorList>
            <consortium name="Lawrence Berkeley National Laboratory"/>
            <person name="Harder C.B."/>
            <person name="Miyauchi S."/>
            <person name="Viragh M."/>
            <person name="Kuo A."/>
            <person name="Thoen E."/>
            <person name="Andreopoulos B."/>
            <person name="Lu D."/>
            <person name="Skrede I."/>
            <person name="Drula E."/>
            <person name="Henrissat B."/>
            <person name="Morin E."/>
            <person name="Kohler A."/>
            <person name="Barry K."/>
            <person name="LaButti K."/>
            <person name="Morin E."/>
            <person name="Salamov A."/>
            <person name="Lipzen A."/>
            <person name="Mereny Z."/>
            <person name="Hegedus B."/>
            <person name="Baldrian P."/>
            <person name="Stursova M."/>
            <person name="Weitz H."/>
            <person name="Taylor A."/>
            <person name="Grigoriev I.V."/>
            <person name="Nagy L.G."/>
            <person name="Martin F."/>
            <person name="Kauserud H."/>
        </authorList>
    </citation>
    <scope>NUCLEOTIDE SEQUENCE</scope>
    <source>
        <strain evidence="2">CBHHK188m</strain>
    </source>
</reference>
<keyword evidence="1" id="KW-1133">Transmembrane helix</keyword>
<proteinExistence type="predicted"/>
<feature type="transmembrane region" description="Helical" evidence="1">
    <location>
        <begin position="98"/>
        <end position="122"/>
    </location>
</feature>
<sequence length="127" mass="13740">MESSLGAHGALLEPEIQGPRLLAPRLPHDVLPSTALPKVAKTRHTEYYTEVRVIVREERLLASAGDEEPVQISGEGSARCVSQGQRNAHMSKKLVPVWVIKLALPAILLSTCLVLGAGNIMVREDSV</sequence>
<keyword evidence="1" id="KW-0472">Membrane</keyword>
<evidence type="ECO:0000313" key="3">
    <source>
        <dbReference type="Proteomes" id="UP001215280"/>
    </source>
</evidence>
<evidence type="ECO:0000313" key="2">
    <source>
        <dbReference type="EMBL" id="KAJ7743258.1"/>
    </source>
</evidence>
<protein>
    <submittedName>
        <fullName evidence="2">Uncharacterized protein</fullName>
    </submittedName>
</protein>